<proteinExistence type="predicted"/>
<dbReference type="EMBL" id="JBHRSF010000048">
    <property type="protein sequence ID" value="MFC2996012.1"/>
    <property type="molecule type" value="Genomic_DNA"/>
</dbReference>
<dbReference type="EMBL" id="PYIX02000112">
    <property type="protein sequence ID" value="RFC81400.1"/>
    <property type="molecule type" value="Genomic_DNA"/>
</dbReference>
<gene>
    <name evidence="2" type="ORF">ACFODO_12190</name>
    <name evidence="3" type="ORF">C9E89_022080</name>
</gene>
<name>A0A371YIY9_9GAMM</name>
<dbReference type="RefSeq" id="WP_107010237.1">
    <property type="nucleotide sequence ID" value="NZ_JBHRSF010000048.1"/>
</dbReference>
<evidence type="ECO:0000313" key="3">
    <source>
        <dbReference type="EMBL" id="RFC81400.1"/>
    </source>
</evidence>
<feature type="compositionally biased region" description="Basic and acidic residues" evidence="1">
    <location>
        <begin position="143"/>
        <end position="159"/>
    </location>
</feature>
<feature type="region of interest" description="Disordered" evidence="1">
    <location>
        <begin position="143"/>
        <end position="174"/>
    </location>
</feature>
<dbReference type="AlphaFoldDB" id="A0A371YIY9"/>
<keyword evidence="5" id="KW-1185">Reference proteome</keyword>
<dbReference type="OrthoDB" id="6464700at2"/>
<reference evidence="3 4" key="2">
    <citation type="submission" date="2018-08" db="EMBL/GenBank/DDBJ databases">
        <title>The draft genome of Acinetobacter sichuanensis strain WCHAc060041.</title>
        <authorList>
            <person name="Qin J."/>
            <person name="Feng Y."/>
            <person name="Zong Z."/>
        </authorList>
    </citation>
    <scope>NUCLEOTIDE SEQUENCE [LARGE SCALE GENOMIC DNA]</scope>
    <source>
        <strain evidence="3 4">WCHAc060041</strain>
    </source>
</reference>
<accession>A0A371YIY9</accession>
<comment type="caution">
    <text evidence="3">The sequence shown here is derived from an EMBL/GenBank/DDBJ whole genome shotgun (WGS) entry which is preliminary data.</text>
</comment>
<reference evidence="2" key="1">
    <citation type="journal article" date="2014" name="Int. J. Syst. Evol. Microbiol.">
        <title>Complete genome of a new Firmicutes species belonging to the dominant human colonic microbiota ('Ruminococcus bicirculans') reveals two chromosomes and a selective capacity to utilize plant glucans.</title>
        <authorList>
            <consortium name="NISC Comparative Sequencing Program"/>
            <person name="Wegmann U."/>
            <person name="Louis P."/>
            <person name="Goesmann A."/>
            <person name="Henrissat B."/>
            <person name="Duncan S.H."/>
            <person name="Flint H.J."/>
        </authorList>
    </citation>
    <scope>NUCLEOTIDE SEQUENCE</scope>
    <source>
        <strain evidence="2">KCTC 62575</strain>
    </source>
</reference>
<evidence type="ECO:0000313" key="4">
    <source>
        <dbReference type="Proteomes" id="UP000240957"/>
    </source>
</evidence>
<sequence>MATLREPVKIFIVQSLACFETPQQVVESVKQEFNLEITRQQAALYDPTKATGKNLSKKLTDLFYKTRADFKDNFESIPIANKVFHFKELQSIYDDYSKNRVMRAKILKQAQGLIQMGNGVQSGLSEKEQIEVEMKRLELEKLKREVNPPETRPPEEDYKISLNPDEEIPHEPIL</sequence>
<reference evidence="2" key="4">
    <citation type="submission" date="2024-09" db="EMBL/GenBank/DDBJ databases">
        <authorList>
            <person name="Sun Q."/>
            <person name="Mori K."/>
        </authorList>
    </citation>
    <scope>NUCLEOTIDE SEQUENCE</scope>
    <source>
        <strain evidence="2">KCTC 62575</strain>
    </source>
</reference>
<evidence type="ECO:0000313" key="2">
    <source>
        <dbReference type="EMBL" id="MFC2996012.1"/>
    </source>
</evidence>
<dbReference type="Proteomes" id="UP001595455">
    <property type="component" value="Unassembled WGS sequence"/>
</dbReference>
<dbReference type="Pfam" id="PF10045">
    <property type="entry name" value="DUF2280"/>
    <property type="match status" value="1"/>
</dbReference>
<protein>
    <submittedName>
        <fullName evidence="3">DUF2280 domain-containing protein</fullName>
    </submittedName>
</protein>
<dbReference type="InterPro" id="IPR018738">
    <property type="entry name" value="DUF2280"/>
</dbReference>
<evidence type="ECO:0000256" key="1">
    <source>
        <dbReference type="SAM" id="MobiDB-lite"/>
    </source>
</evidence>
<evidence type="ECO:0000313" key="5">
    <source>
        <dbReference type="Proteomes" id="UP001595455"/>
    </source>
</evidence>
<organism evidence="3 4">
    <name type="scientific">Acinetobacter sichuanensis</name>
    <dbReference type="NCBI Taxonomy" id="2136183"/>
    <lineage>
        <taxon>Bacteria</taxon>
        <taxon>Pseudomonadati</taxon>
        <taxon>Pseudomonadota</taxon>
        <taxon>Gammaproteobacteria</taxon>
        <taxon>Moraxellales</taxon>
        <taxon>Moraxellaceae</taxon>
        <taxon>Acinetobacter</taxon>
    </lineage>
</organism>
<reference evidence="5" key="3">
    <citation type="journal article" date="2019" name="Int. J. Syst. Evol. Microbiol.">
        <title>The Global Catalogue of Microorganisms (GCM) 10K type strain sequencing project: providing services to taxonomists for standard genome sequencing and annotation.</title>
        <authorList>
            <consortium name="The Broad Institute Genomics Platform"/>
            <consortium name="The Broad Institute Genome Sequencing Center for Infectious Disease"/>
            <person name="Wu L."/>
            <person name="Ma J."/>
        </authorList>
    </citation>
    <scope>NUCLEOTIDE SEQUENCE [LARGE SCALE GENOMIC DNA]</scope>
    <source>
        <strain evidence="5">KCTC 62575</strain>
    </source>
</reference>
<dbReference type="Proteomes" id="UP000240957">
    <property type="component" value="Unassembled WGS sequence"/>
</dbReference>